<evidence type="ECO:0000313" key="2">
    <source>
        <dbReference type="Proteomes" id="UP000198577"/>
    </source>
</evidence>
<gene>
    <name evidence="1" type="ORF">SAMN05444406_11527</name>
</gene>
<accession>A0A1I5WAM8</accession>
<protein>
    <submittedName>
        <fullName evidence="1">Uncharacterized protein</fullName>
    </submittedName>
</protein>
<keyword evidence="2" id="KW-1185">Reference proteome</keyword>
<sequence length="119" mass="13368">MIGWTYVNTPYTAYYEEIFYEGVFPDGNIVAQQTNELLSSKKGTVVRAVKNVVLGPSYQSAGFSIFEFRFIENWYKITGVSTFDVYAAGECVAEVSGVRISLGRQTFLGEVDLGYYVIR</sequence>
<organism evidence="1 2">
    <name type="scientific">Caldicoprobacter faecalis</name>
    <dbReference type="NCBI Taxonomy" id="937334"/>
    <lineage>
        <taxon>Bacteria</taxon>
        <taxon>Bacillati</taxon>
        <taxon>Bacillota</taxon>
        <taxon>Clostridia</taxon>
        <taxon>Caldicoprobacterales</taxon>
        <taxon>Caldicoprobacteraceae</taxon>
        <taxon>Caldicoprobacter</taxon>
    </lineage>
</organism>
<dbReference type="Proteomes" id="UP000198577">
    <property type="component" value="Unassembled WGS sequence"/>
</dbReference>
<reference evidence="1 2" key="1">
    <citation type="submission" date="2016-10" db="EMBL/GenBank/DDBJ databases">
        <authorList>
            <person name="de Groot N.N."/>
        </authorList>
    </citation>
    <scope>NUCLEOTIDE SEQUENCE [LARGE SCALE GENOMIC DNA]</scope>
    <source>
        <strain evidence="1 2">DSM 20678</strain>
    </source>
</reference>
<proteinExistence type="predicted"/>
<dbReference type="AlphaFoldDB" id="A0A1I5WAM8"/>
<evidence type="ECO:0000313" key="1">
    <source>
        <dbReference type="EMBL" id="SFQ16790.1"/>
    </source>
</evidence>
<dbReference type="STRING" id="937334.SAMN05444406_11527"/>
<name>A0A1I5WAM8_9FIRM</name>
<dbReference type="EMBL" id="FOXR01000015">
    <property type="protein sequence ID" value="SFQ16790.1"/>
    <property type="molecule type" value="Genomic_DNA"/>
</dbReference>